<comment type="caution">
    <text evidence="1">The sequence shown here is derived from an EMBL/GenBank/DDBJ whole genome shotgun (WGS) entry which is preliminary data.</text>
</comment>
<protein>
    <submittedName>
        <fullName evidence="1">Uncharacterized protein</fullName>
    </submittedName>
</protein>
<evidence type="ECO:0000313" key="2">
    <source>
        <dbReference type="Proteomes" id="UP000178892"/>
    </source>
</evidence>
<name>A0A1F5NVL3_9BACT</name>
<proteinExistence type="predicted"/>
<reference evidence="1 2" key="1">
    <citation type="journal article" date="2016" name="Nat. Commun.">
        <title>Thousands of microbial genomes shed light on interconnected biogeochemical processes in an aquifer system.</title>
        <authorList>
            <person name="Anantharaman K."/>
            <person name="Brown C.T."/>
            <person name="Hug L.A."/>
            <person name="Sharon I."/>
            <person name="Castelle C.J."/>
            <person name="Probst A.J."/>
            <person name="Thomas B.C."/>
            <person name="Singh A."/>
            <person name="Wilkins M.J."/>
            <person name="Karaoz U."/>
            <person name="Brodie E.L."/>
            <person name="Williams K.H."/>
            <person name="Hubbard S.S."/>
            <person name="Banfield J.F."/>
        </authorList>
    </citation>
    <scope>NUCLEOTIDE SEQUENCE [LARGE SCALE GENOMIC DNA]</scope>
</reference>
<gene>
    <name evidence="1" type="ORF">A2720_02180</name>
</gene>
<organism evidence="1 2">
    <name type="scientific">Candidatus Doudnabacteria bacterium RIFCSPHIGHO2_01_FULL_46_24</name>
    <dbReference type="NCBI Taxonomy" id="1817825"/>
    <lineage>
        <taxon>Bacteria</taxon>
        <taxon>Candidatus Doudnaibacteriota</taxon>
    </lineage>
</organism>
<sequence>MSDINFKPLFEYLDDMKAELKADIAEVKESNAQILTNLDGLTKMVKTFQEEHIIMRKRLEVLEAWAKKVSEKVGIPLPF</sequence>
<dbReference type="Proteomes" id="UP000178892">
    <property type="component" value="Unassembled WGS sequence"/>
</dbReference>
<dbReference type="EMBL" id="MFEL01000006">
    <property type="protein sequence ID" value="OGE81701.1"/>
    <property type="molecule type" value="Genomic_DNA"/>
</dbReference>
<dbReference type="AlphaFoldDB" id="A0A1F5NVL3"/>
<accession>A0A1F5NVL3</accession>
<evidence type="ECO:0000313" key="1">
    <source>
        <dbReference type="EMBL" id="OGE81701.1"/>
    </source>
</evidence>